<gene>
    <name evidence="1" type="ORF">J2Z18_000123</name>
</gene>
<comment type="caution">
    <text evidence="1">The sequence shown here is derived from an EMBL/GenBank/DDBJ whole genome shotgun (WGS) entry which is preliminary data.</text>
</comment>
<organism evidence="1 2">
    <name type="scientific">Paenibacillus lactis</name>
    <dbReference type="NCBI Taxonomy" id="228574"/>
    <lineage>
        <taxon>Bacteria</taxon>
        <taxon>Bacillati</taxon>
        <taxon>Bacillota</taxon>
        <taxon>Bacilli</taxon>
        <taxon>Bacillales</taxon>
        <taxon>Paenibacillaceae</taxon>
        <taxon>Paenibacillus</taxon>
    </lineage>
</organism>
<proteinExistence type="predicted"/>
<dbReference type="EMBL" id="JAGGKI010000001">
    <property type="protein sequence ID" value="MBP1891054.1"/>
    <property type="molecule type" value="Genomic_DNA"/>
</dbReference>
<name>A0ABS4F472_9BACL</name>
<keyword evidence="2" id="KW-1185">Reference proteome</keyword>
<evidence type="ECO:0000313" key="2">
    <source>
        <dbReference type="Proteomes" id="UP000706926"/>
    </source>
</evidence>
<dbReference type="Proteomes" id="UP000706926">
    <property type="component" value="Unassembled WGS sequence"/>
</dbReference>
<sequence>MSSELSYSPSIQQELSSLVRRYVLVIKKITEASVLEAYAI</sequence>
<evidence type="ECO:0000313" key="1">
    <source>
        <dbReference type="EMBL" id="MBP1891054.1"/>
    </source>
</evidence>
<accession>A0ABS4F472</accession>
<reference evidence="1 2" key="1">
    <citation type="submission" date="2021-03" db="EMBL/GenBank/DDBJ databases">
        <title>Genomic Encyclopedia of Type Strains, Phase IV (KMG-IV): sequencing the most valuable type-strain genomes for metagenomic binning, comparative biology and taxonomic classification.</title>
        <authorList>
            <person name="Goeker M."/>
        </authorList>
    </citation>
    <scope>NUCLEOTIDE SEQUENCE [LARGE SCALE GENOMIC DNA]</scope>
    <source>
        <strain evidence="1 2">DSM 15596</strain>
    </source>
</reference>
<protein>
    <submittedName>
        <fullName evidence="1">Uncharacterized protein</fullName>
    </submittedName>
</protein>